<evidence type="ECO:0000313" key="2">
    <source>
        <dbReference type="Proteomes" id="UP001300745"/>
    </source>
</evidence>
<reference evidence="1 2" key="1">
    <citation type="submission" date="2022-11" db="EMBL/GenBank/DDBJ databases">
        <title>Mycobacterium sp. nov.</title>
        <authorList>
            <person name="Papic B."/>
            <person name="Spicic S."/>
            <person name="Duvnjak S."/>
        </authorList>
    </citation>
    <scope>NUCLEOTIDE SEQUENCE [LARGE SCALE GENOMIC DNA]</scope>
    <source>
        <strain evidence="1 2">CVI_P4</strain>
    </source>
</reference>
<sequence>MVKLIMADEALAAGVVTRRELGKRFVKVHRNVYAPRGVELSAADRAIAAWMWSGRRATVAGVSAAALLGAPWMPDNHPAELARAQKRCPPGIVVHSGALRDDEVCRASGISCTTPARTAYDLGRTYEFTVGVIRVDAVLAATGIGVEDVAAVARRNSGARHIRRLRRVLECADGGAESPQETRLRLLLVRAGLPRPATQIPICGPTGRVVRRIDMGWPLWKVGVEYDGAQHWTDPVQHAGDIDRLEFFADLGWRIVRVSARHLRSQPDGIVRRAAAALRAAGCAQTALVDAPTRDSRTTPALSASW</sequence>
<protein>
    <recommendedName>
        <fullName evidence="3">DUF559 domain-containing protein</fullName>
    </recommendedName>
</protein>
<dbReference type="SUPFAM" id="SSF52980">
    <property type="entry name" value="Restriction endonuclease-like"/>
    <property type="match status" value="1"/>
</dbReference>
<organism evidence="1 2">
    <name type="scientific">Mycobacterium pinniadriaticum</name>
    <dbReference type="NCBI Taxonomy" id="2994102"/>
    <lineage>
        <taxon>Bacteria</taxon>
        <taxon>Bacillati</taxon>
        <taxon>Actinomycetota</taxon>
        <taxon>Actinomycetes</taxon>
        <taxon>Mycobacteriales</taxon>
        <taxon>Mycobacteriaceae</taxon>
        <taxon>Mycobacterium</taxon>
    </lineage>
</organism>
<gene>
    <name evidence="1" type="ORF">ORI27_12655</name>
</gene>
<comment type="caution">
    <text evidence="1">The sequence shown here is derived from an EMBL/GenBank/DDBJ whole genome shotgun (WGS) entry which is preliminary data.</text>
</comment>
<dbReference type="Proteomes" id="UP001300745">
    <property type="component" value="Unassembled WGS sequence"/>
</dbReference>
<proteinExistence type="predicted"/>
<dbReference type="EMBL" id="JAPJDO010000009">
    <property type="protein sequence ID" value="MCX2937553.1"/>
    <property type="molecule type" value="Genomic_DNA"/>
</dbReference>
<name>A0ABT3SDG3_9MYCO</name>
<evidence type="ECO:0000313" key="1">
    <source>
        <dbReference type="EMBL" id="MCX2937553.1"/>
    </source>
</evidence>
<keyword evidence="2" id="KW-1185">Reference proteome</keyword>
<accession>A0ABT3SDG3</accession>
<dbReference type="InterPro" id="IPR011335">
    <property type="entry name" value="Restrct_endonuc-II-like"/>
</dbReference>
<evidence type="ECO:0008006" key="3">
    <source>
        <dbReference type="Google" id="ProtNLM"/>
    </source>
</evidence>